<feature type="compositionally biased region" description="Low complexity" evidence="1">
    <location>
        <begin position="419"/>
        <end position="428"/>
    </location>
</feature>
<evidence type="ECO:0000313" key="5">
    <source>
        <dbReference type="Proteomes" id="UP001392437"/>
    </source>
</evidence>
<keyword evidence="5" id="KW-1185">Reference proteome</keyword>
<feature type="compositionally biased region" description="Basic and acidic residues" evidence="1">
    <location>
        <begin position="405"/>
        <end position="416"/>
    </location>
</feature>
<dbReference type="Gene3D" id="3.40.50.300">
    <property type="entry name" value="P-loop containing nucleotide triphosphate hydrolases"/>
    <property type="match status" value="1"/>
</dbReference>
<evidence type="ECO:0008006" key="6">
    <source>
        <dbReference type="Google" id="ProtNLM"/>
    </source>
</evidence>
<accession>A0AAW0QJZ0</accession>
<dbReference type="InterPro" id="IPR027417">
    <property type="entry name" value="P-loop_NTPase"/>
</dbReference>
<comment type="caution">
    <text evidence="4">The sequence shown here is derived from an EMBL/GenBank/DDBJ whole genome shotgun (WGS) entry which is preliminary data.</text>
</comment>
<feature type="compositionally biased region" description="Low complexity" evidence="1">
    <location>
        <begin position="381"/>
        <end position="393"/>
    </location>
</feature>
<dbReference type="Pfam" id="PF00004">
    <property type="entry name" value="AAA"/>
    <property type="match status" value="1"/>
</dbReference>
<protein>
    <recommendedName>
        <fullName evidence="6">AAA+ ATPase domain-containing protein</fullName>
    </recommendedName>
</protein>
<evidence type="ECO:0000256" key="1">
    <source>
        <dbReference type="SAM" id="MobiDB-lite"/>
    </source>
</evidence>
<proteinExistence type="predicted"/>
<dbReference type="SUPFAM" id="SSF52540">
    <property type="entry name" value="P-loop containing nucleoside triphosphate hydrolases"/>
    <property type="match status" value="1"/>
</dbReference>
<evidence type="ECO:0000259" key="3">
    <source>
        <dbReference type="Pfam" id="PF23232"/>
    </source>
</evidence>
<feature type="domain" description="ATPase AAA-type core" evidence="2">
    <location>
        <begin position="100"/>
        <end position="226"/>
    </location>
</feature>
<organism evidence="4 5">
    <name type="scientific">Apiospora kogelbergensis</name>
    <dbReference type="NCBI Taxonomy" id="1337665"/>
    <lineage>
        <taxon>Eukaryota</taxon>
        <taxon>Fungi</taxon>
        <taxon>Dikarya</taxon>
        <taxon>Ascomycota</taxon>
        <taxon>Pezizomycotina</taxon>
        <taxon>Sordariomycetes</taxon>
        <taxon>Xylariomycetidae</taxon>
        <taxon>Amphisphaeriales</taxon>
        <taxon>Apiosporaceae</taxon>
        <taxon>Apiospora</taxon>
    </lineage>
</organism>
<feature type="non-terminal residue" evidence="4">
    <location>
        <position position="1"/>
    </location>
</feature>
<dbReference type="PANTHER" id="PTHR46411:SF2">
    <property type="entry name" value="AAA+ ATPASE DOMAIN-CONTAINING PROTEIN"/>
    <property type="match status" value="1"/>
</dbReference>
<gene>
    <name evidence="4" type="ORF">PG999_008977</name>
</gene>
<name>A0AAW0QJZ0_9PEZI</name>
<feature type="compositionally biased region" description="Basic and acidic residues" evidence="1">
    <location>
        <begin position="436"/>
        <end position="452"/>
    </location>
</feature>
<dbReference type="Pfam" id="PF23232">
    <property type="entry name" value="AAA_lid_13"/>
    <property type="match status" value="1"/>
</dbReference>
<dbReference type="InterPro" id="IPR003959">
    <property type="entry name" value="ATPase_AAA_core"/>
</dbReference>
<dbReference type="Proteomes" id="UP001392437">
    <property type="component" value="Unassembled WGS sequence"/>
</dbReference>
<dbReference type="GO" id="GO:0005524">
    <property type="term" value="F:ATP binding"/>
    <property type="evidence" value="ECO:0007669"/>
    <property type="project" value="InterPro"/>
</dbReference>
<reference evidence="4 5" key="1">
    <citation type="submission" date="2023-01" db="EMBL/GenBank/DDBJ databases">
        <title>Analysis of 21 Apiospora genomes using comparative genomics revels a genus with tremendous synthesis potential of carbohydrate active enzymes and secondary metabolites.</title>
        <authorList>
            <person name="Sorensen T."/>
        </authorList>
    </citation>
    <scope>NUCLEOTIDE SEQUENCE [LARGE SCALE GENOMIC DNA]</scope>
    <source>
        <strain evidence="4 5">CBS 117206</strain>
    </source>
</reference>
<feature type="compositionally biased region" description="Basic residues" evidence="1">
    <location>
        <begin position="366"/>
        <end position="376"/>
    </location>
</feature>
<evidence type="ECO:0000313" key="4">
    <source>
        <dbReference type="EMBL" id="KAK8105618.1"/>
    </source>
</evidence>
<dbReference type="PANTHER" id="PTHR46411">
    <property type="entry name" value="FAMILY ATPASE, PUTATIVE-RELATED"/>
    <property type="match status" value="1"/>
</dbReference>
<evidence type="ECO:0000259" key="2">
    <source>
        <dbReference type="Pfam" id="PF00004"/>
    </source>
</evidence>
<dbReference type="GO" id="GO:0016887">
    <property type="term" value="F:ATP hydrolysis activity"/>
    <property type="evidence" value="ECO:0007669"/>
    <property type="project" value="InterPro"/>
</dbReference>
<feature type="region of interest" description="Disordered" evidence="1">
    <location>
        <begin position="348"/>
        <end position="452"/>
    </location>
</feature>
<feature type="domain" description="AAA+ ATPase lid" evidence="3">
    <location>
        <begin position="244"/>
        <end position="330"/>
    </location>
</feature>
<dbReference type="AlphaFoldDB" id="A0AAW0QJZ0"/>
<dbReference type="InterPro" id="IPR056599">
    <property type="entry name" value="AAA_lid_fung"/>
</dbReference>
<sequence length="452" mass="50005">ILKNRAFHSADFEHAVSLDLSLVQPANEQAGWDDLILPPGHKNIVRAVVETHTAGSRSTTTQKGRVTKVDIVRGKFKHPTHMPSHSTDSSSISVGKGCIILLHGGPGVGKTSTAGEHDSHVPYPLPALTEALVQNVWQRYIGYEPTAVERNIDAHFSLAQEWGCVVLLDEADVFLGKRNREDVKRNGLVSVFLRTLEYYQGIQFLTTNRVGAVDDAFRSRLHLTLYYPELGQEPIEIHESKILKYAKRHWEELSWNSRQIRNAFQTAVALAEFEANKADGDAAATATAVSAGGETSKEKPPVQPVMSTKQFRTVANASMAFDDYLFSTHASNDENNNSKRDQICSSGYELSDRSMNRQVRLEQQQQRRHPKRHGTSRRVSSDSSSSSGPSSSSESDDDADSELTLSRDGRDGRDGDENGSGSSSSSENGMKRRKKDEKGKKTQVKEGETLKR</sequence>
<dbReference type="EMBL" id="JAQQWP010000008">
    <property type="protein sequence ID" value="KAK8105618.1"/>
    <property type="molecule type" value="Genomic_DNA"/>
</dbReference>